<organism evidence="1">
    <name type="scientific">marine sediment metagenome</name>
    <dbReference type="NCBI Taxonomy" id="412755"/>
    <lineage>
        <taxon>unclassified sequences</taxon>
        <taxon>metagenomes</taxon>
        <taxon>ecological metagenomes</taxon>
    </lineage>
</organism>
<reference evidence="1" key="1">
    <citation type="journal article" date="2015" name="Nature">
        <title>Complex archaea that bridge the gap between prokaryotes and eukaryotes.</title>
        <authorList>
            <person name="Spang A."/>
            <person name="Saw J.H."/>
            <person name="Jorgensen S.L."/>
            <person name="Zaremba-Niedzwiedzka K."/>
            <person name="Martijn J."/>
            <person name="Lind A.E."/>
            <person name="van Eijk R."/>
            <person name="Schleper C."/>
            <person name="Guy L."/>
            <person name="Ettema T.J."/>
        </authorList>
    </citation>
    <scope>NUCLEOTIDE SEQUENCE</scope>
</reference>
<dbReference type="AlphaFoldDB" id="A0A0F9AKQ1"/>
<protein>
    <submittedName>
        <fullName evidence="1">Uncharacterized protein</fullName>
    </submittedName>
</protein>
<accession>A0A0F9AKQ1</accession>
<gene>
    <name evidence="1" type="ORF">LCGC14_2560610</name>
</gene>
<proteinExistence type="predicted"/>
<evidence type="ECO:0000313" key="1">
    <source>
        <dbReference type="EMBL" id="KKL09960.1"/>
    </source>
</evidence>
<name>A0A0F9AKQ1_9ZZZZ</name>
<dbReference type="EMBL" id="LAZR01042259">
    <property type="protein sequence ID" value="KKL09960.1"/>
    <property type="molecule type" value="Genomic_DNA"/>
</dbReference>
<comment type="caution">
    <text evidence="1">The sequence shown here is derived from an EMBL/GenBank/DDBJ whole genome shotgun (WGS) entry which is preliminary data.</text>
</comment>
<sequence>MSEVAERLEYLRGEIEKECISWGELIELQGLAEDGLIPDGDVVLLEWAGVPEFGEERVAASRNV</sequence>